<dbReference type="GO" id="GO:0046872">
    <property type="term" value="F:metal ion binding"/>
    <property type="evidence" value="ECO:0007669"/>
    <property type="project" value="UniProtKB-KW"/>
</dbReference>
<dbReference type="InterPro" id="IPR000511">
    <property type="entry name" value="Holocyt_c/c1_synthase"/>
</dbReference>
<evidence type="ECO:0000256" key="9">
    <source>
        <dbReference type="ARBA" id="ARBA00023239"/>
    </source>
</evidence>
<dbReference type="Proteomes" id="UP000245591">
    <property type="component" value="Unassembled WGS sequence"/>
</dbReference>
<keyword evidence="3 10" id="KW-0349">Heme</keyword>
<dbReference type="PROSITE" id="PS00822">
    <property type="entry name" value="CYTO_HEME_LYASE_2"/>
    <property type="match status" value="1"/>
</dbReference>
<evidence type="ECO:0000256" key="4">
    <source>
        <dbReference type="ARBA" id="ARBA00022723"/>
    </source>
</evidence>
<evidence type="ECO:0000256" key="7">
    <source>
        <dbReference type="ARBA" id="ARBA00023128"/>
    </source>
</evidence>
<evidence type="ECO:0000256" key="10">
    <source>
        <dbReference type="RuleBase" id="RU363130"/>
    </source>
</evidence>
<evidence type="ECO:0000313" key="12">
    <source>
        <dbReference type="EMBL" id="PVZ99806.1"/>
    </source>
</evidence>
<feature type="compositionally biased region" description="Polar residues" evidence="11">
    <location>
        <begin position="13"/>
        <end position="24"/>
    </location>
</feature>
<evidence type="ECO:0000256" key="3">
    <source>
        <dbReference type="ARBA" id="ARBA00022617"/>
    </source>
</evidence>
<dbReference type="Pfam" id="PF01265">
    <property type="entry name" value="Cyto_heme_lyase"/>
    <property type="match status" value="2"/>
</dbReference>
<gene>
    <name evidence="13" type="ORF">BB558_000930</name>
    <name evidence="12" type="ORF">BB558_004161</name>
</gene>
<dbReference type="GO" id="GO:0005743">
    <property type="term" value="C:mitochondrial inner membrane"/>
    <property type="evidence" value="ECO:0007669"/>
    <property type="project" value="UniProtKB-SubCell"/>
</dbReference>
<feature type="region of interest" description="Disordered" evidence="11">
    <location>
        <begin position="64"/>
        <end position="119"/>
    </location>
</feature>
<comment type="subcellular location">
    <subcellularLocation>
        <location evidence="1 10">Mitochondrion inner membrane</location>
    </subcellularLocation>
</comment>
<evidence type="ECO:0000313" key="14">
    <source>
        <dbReference type="Proteomes" id="UP000245591"/>
    </source>
</evidence>
<evidence type="ECO:0000313" key="13">
    <source>
        <dbReference type="EMBL" id="PWA02919.1"/>
    </source>
</evidence>
<keyword evidence="9 10" id="KW-0456">Lyase</keyword>
<sequence>MAENNTETKNDPEIQTSKTPTNKNDSIKIDPTNKMPTVPQQSVIYQQKTALSTTRNFSTIPKADRFESAGPSACPHITENDSNNKKPVGDIDSACPVHNTNDSQEKTNPTTNQTNNKSDDVWIYPSEQMFFNAMKRKNWNANEEDMKVIVPMHNAVNEMCWKKILEWESMHETQCKMPKLLRFEGNAKELTIKARFKTWLGYKPPFDRHDWTVDRCGKKVRYIIDFYGGHVEDNKLPFPSFYLDVRPAPTVDGIYDRVKRWWFPSSAQIYSNKGVTAGINPESLKK</sequence>
<evidence type="ECO:0000256" key="5">
    <source>
        <dbReference type="ARBA" id="ARBA00022792"/>
    </source>
</evidence>
<protein>
    <recommendedName>
        <fullName evidence="10">Holocytochrome c-type synthase</fullName>
        <ecNumber evidence="10">4.4.1.17</ecNumber>
    </recommendedName>
</protein>
<comment type="function">
    <text evidence="10">Lyase that catalyzes the covalent linking of the heme group to the cytochrome C apoprotein to produce the mature functional cytochrome.</text>
</comment>
<keyword evidence="8 10" id="KW-0472">Membrane</keyword>
<proteinExistence type="inferred from homology"/>
<feature type="compositionally biased region" description="Basic and acidic residues" evidence="11">
    <location>
        <begin position="1"/>
        <end position="12"/>
    </location>
</feature>
<keyword evidence="7 10" id="KW-0496">Mitochondrion</keyword>
<organism evidence="13 14">
    <name type="scientific">Smittium angustum</name>
    <dbReference type="NCBI Taxonomy" id="133377"/>
    <lineage>
        <taxon>Eukaryota</taxon>
        <taxon>Fungi</taxon>
        <taxon>Fungi incertae sedis</taxon>
        <taxon>Zoopagomycota</taxon>
        <taxon>Kickxellomycotina</taxon>
        <taxon>Harpellomycetes</taxon>
        <taxon>Harpellales</taxon>
        <taxon>Legeriomycetaceae</taxon>
        <taxon>Smittium</taxon>
    </lineage>
</organism>
<dbReference type="EMBL" id="MBFU01000387">
    <property type="protein sequence ID" value="PVZ99806.1"/>
    <property type="molecule type" value="Genomic_DNA"/>
</dbReference>
<dbReference type="AlphaFoldDB" id="A0A2U1JD32"/>
<dbReference type="GO" id="GO:0004408">
    <property type="term" value="F:holocytochrome-c synthase activity"/>
    <property type="evidence" value="ECO:0007669"/>
    <property type="project" value="UniProtKB-EC"/>
</dbReference>
<feature type="compositionally biased region" description="Low complexity" evidence="11">
    <location>
        <begin position="107"/>
        <end position="116"/>
    </location>
</feature>
<keyword evidence="5 10" id="KW-0999">Mitochondrion inner membrane</keyword>
<keyword evidence="4 10" id="KW-0479">Metal-binding</keyword>
<evidence type="ECO:0000256" key="2">
    <source>
        <dbReference type="ARBA" id="ARBA00007255"/>
    </source>
</evidence>
<dbReference type="EC" id="4.4.1.17" evidence="10"/>
<accession>A0A2U1JD32</accession>
<comment type="caution">
    <text evidence="13">The sequence shown here is derived from an EMBL/GenBank/DDBJ whole genome shotgun (WGS) entry which is preliminary data.</text>
</comment>
<evidence type="ECO:0000256" key="1">
    <source>
        <dbReference type="ARBA" id="ARBA00004273"/>
    </source>
</evidence>
<comment type="catalytic activity">
    <reaction evidence="10">
        <text>holo-[cytochrome c] = apo-[cytochrome c] + heme b</text>
        <dbReference type="Rhea" id="RHEA:22648"/>
        <dbReference type="Rhea" id="RHEA-COMP:10725"/>
        <dbReference type="Rhea" id="RHEA-COMP:10726"/>
        <dbReference type="ChEBI" id="CHEBI:29950"/>
        <dbReference type="ChEBI" id="CHEBI:60344"/>
        <dbReference type="ChEBI" id="CHEBI:83739"/>
        <dbReference type="EC" id="4.4.1.17"/>
    </reaction>
</comment>
<keyword evidence="14" id="KW-1185">Reference proteome</keyword>
<dbReference type="PROSITE" id="PS00821">
    <property type="entry name" value="CYTO_HEME_LYASE_1"/>
    <property type="match status" value="1"/>
</dbReference>
<reference evidence="13 14" key="1">
    <citation type="journal article" date="2018" name="MBio">
        <title>Comparative Genomics Reveals the Core Gene Toolbox for the Fungus-Insect Symbiosis.</title>
        <authorList>
            <person name="Wang Y."/>
            <person name="Stata M."/>
            <person name="Wang W."/>
            <person name="Stajich J.E."/>
            <person name="White M.M."/>
            <person name="Moncalvo J.M."/>
        </authorList>
    </citation>
    <scope>NUCLEOTIDE SEQUENCE [LARGE SCALE GENOMIC DNA]</scope>
    <source>
        <strain evidence="13 14">AUS-126-30</strain>
    </source>
</reference>
<name>A0A2U1JD32_SMIAN</name>
<dbReference type="PANTHER" id="PTHR12743:SF0">
    <property type="entry name" value="HOLOCYTOCHROME C-TYPE SYNTHASE"/>
    <property type="match status" value="1"/>
</dbReference>
<evidence type="ECO:0000256" key="8">
    <source>
        <dbReference type="ARBA" id="ARBA00023136"/>
    </source>
</evidence>
<evidence type="ECO:0000256" key="6">
    <source>
        <dbReference type="ARBA" id="ARBA00023004"/>
    </source>
</evidence>
<dbReference type="PANTHER" id="PTHR12743">
    <property type="entry name" value="CYTOCHROME C1 HEME LYASE"/>
    <property type="match status" value="1"/>
</dbReference>
<comment type="similarity">
    <text evidence="2 10">Belongs to the cytochrome c-type heme lyase family.</text>
</comment>
<dbReference type="EMBL" id="MBFU01000044">
    <property type="protein sequence ID" value="PWA02919.1"/>
    <property type="molecule type" value="Genomic_DNA"/>
</dbReference>
<feature type="region of interest" description="Disordered" evidence="11">
    <location>
        <begin position="1"/>
        <end position="40"/>
    </location>
</feature>
<keyword evidence="6 10" id="KW-0408">Iron</keyword>
<evidence type="ECO:0000256" key="11">
    <source>
        <dbReference type="SAM" id="MobiDB-lite"/>
    </source>
</evidence>
<feature type="compositionally biased region" description="Basic and acidic residues" evidence="11">
    <location>
        <begin position="78"/>
        <end position="89"/>
    </location>
</feature>